<comment type="similarity">
    <text evidence="1">Belongs to the UPF0251 family.</text>
</comment>
<proteinExistence type="inferred from homology"/>
<evidence type="ECO:0000313" key="2">
    <source>
        <dbReference type="EMBL" id="HJB81241.1"/>
    </source>
</evidence>
<dbReference type="InterPro" id="IPR013324">
    <property type="entry name" value="RNA_pol_sigma_r3/r4-like"/>
</dbReference>
<gene>
    <name evidence="2" type="ORF">H9712_09650</name>
</gene>
<dbReference type="AlphaFoldDB" id="A0A9D2MP23"/>
<comment type="caution">
    <text evidence="2">The sequence shown here is derived from an EMBL/GenBank/DDBJ whole genome shotgun (WGS) entry which is preliminary data.</text>
</comment>
<dbReference type="InterPro" id="IPR036388">
    <property type="entry name" value="WH-like_DNA-bd_sf"/>
</dbReference>
<organism evidence="2 3">
    <name type="scientific">Candidatus Flavonifractor intestinigallinarum</name>
    <dbReference type="NCBI Taxonomy" id="2838586"/>
    <lineage>
        <taxon>Bacteria</taxon>
        <taxon>Bacillati</taxon>
        <taxon>Bacillota</taxon>
        <taxon>Clostridia</taxon>
        <taxon>Eubacteriales</taxon>
        <taxon>Oscillospiraceae</taxon>
        <taxon>Flavonifractor</taxon>
    </lineage>
</organism>
<evidence type="ECO:0000313" key="3">
    <source>
        <dbReference type="Proteomes" id="UP000823921"/>
    </source>
</evidence>
<sequence>MARPKKCRRICALPRHDTFGPLTGGGGTTVEMAVEEYEAIRLMDLLGCTQEECAAQMGVARSTVQQVYDTARRKLALALVEGRRLTITGGDYALCPQGEVCPGRNCARRDCGGGRCGCGVCSHPEGPECDGQNSQKLLK</sequence>
<protein>
    <submittedName>
        <fullName evidence="2">DUF134 domain-containing protein</fullName>
    </submittedName>
</protein>
<dbReference type="PANTHER" id="PTHR37478">
    <property type="match status" value="1"/>
</dbReference>
<reference evidence="2" key="2">
    <citation type="submission" date="2021-04" db="EMBL/GenBank/DDBJ databases">
        <authorList>
            <person name="Gilroy R."/>
        </authorList>
    </citation>
    <scope>NUCLEOTIDE SEQUENCE</scope>
    <source>
        <strain evidence="2">CHK192-8294</strain>
    </source>
</reference>
<reference evidence="2" key="1">
    <citation type="journal article" date="2021" name="PeerJ">
        <title>Extensive microbial diversity within the chicken gut microbiome revealed by metagenomics and culture.</title>
        <authorList>
            <person name="Gilroy R."/>
            <person name="Ravi A."/>
            <person name="Getino M."/>
            <person name="Pursley I."/>
            <person name="Horton D.L."/>
            <person name="Alikhan N.F."/>
            <person name="Baker D."/>
            <person name="Gharbi K."/>
            <person name="Hall N."/>
            <person name="Watson M."/>
            <person name="Adriaenssens E.M."/>
            <person name="Foster-Nyarko E."/>
            <person name="Jarju S."/>
            <person name="Secka A."/>
            <person name="Antonio M."/>
            <person name="Oren A."/>
            <person name="Chaudhuri R.R."/>
            <person name="La Ragione R."/>
            <person name="Hildebrand F."/>
            <person name="Pallen M.J."/>
        </authorList>
    </citation>
    <scope>NUCLEOTIDE SEQUENCE</scope>
    <source>
        <strain evidence="2">CHK192-8294</strain>
    </source>
</reference>
<dbReference type="Gene3D" id="1.10.10.10">
    <property type="entry name" value="Winged helix-like DNA-binding domain superfamily/Winged helix DNA-binding domain"/>
    <property type="match status" value="1"/>
</dbReference>
<name>A0A9D2MP23_9FIRM</name>
<dbReference type="EMBL" id="DWXO01000091">
    <property type="protein sequence ID" value="HJB81241.1"/>
    <property type="molecule type" value="Genomic_DNA"/>
</dbReference>
<accession>A0A9D2MP23</accession>
<dbReference type="PANTHER" id="PTHR37478:SF2">
    <property type="entry name" value="UPF0251 PROTEIN TK0562"/>
    <property type="match status" value="1"/>
</dbReference>
<dbReference type="InterPro" id="IPR002852">
    <property type="entry name" value="UPF0251"/>
</dbReference>
<dbReference type="Proteomes" id="UP000823921">
    <property type="component" value="Unassembled WGS sequence"/>
</dbReference>
<evidence type="ECO:0000256" key="1">
    <source>
        <dbReference type="ARBA" id="ARBA00009350"/>
    </source>
</evidence>
<dbReference type="SUPFAM" id="SSF88659">
    <property type="entry name" value="Sigma3 and sigma4 domains of RNA polymerase sigma factors"/>
    <property type="match status" value="1"/>
</dbReference>
<dbReference type="Pfam" id="PF02001">
    <property type="entry name" value="DUF134"/>
    <property type="match status" value="1"/>
</dbReference>